<accession>A0A922FQZ0</accession>
<evidence type="ECO:0000313" key="2">
    <source>
        <dbReference type="EMBL" id="KAG6725322.1"/>
    </source>
</evidence>
<protein>
    <recommendedName>
        <fullName evidence="4">Secreted protein</fullName>
    </recommendedName>
</protein>
<proteinExistence type="predicted"/>
<organism evidence="2 3">
    <name type="scientific">Carya illinoinensis</name>
    <name type="common">Pecan</name>
    <dbReference type="NCBI Taxonomy" id="32201"/>
    <lineage>
        <taxon>Eukaryota</taxon>
        <taxon>Viridiplantae</taxon>
        <taxon>Streptophyta</taxon>
        <taxon>Embryophyta</taxon>
        <taxon>Tracheophyta</taxon>
        <taxon>Spermatophyta</taxon>
        <taxon>Magnoliopsida</taxon>
        <taxon>eudicotyledons</taxon>
        <taxon>Gunneridae</taxon>
        <taxon>Pentapetalae</taxon>
        <taxon>rosids</taxon>
        <taxon>fabids</taxon>
        <taxon>Fagales</taxon>
        <taxon>Juglandaceae</taxon>
        <taxon>Carya</taxon>
    </lineage>
</organism>
<feature type="signal peptide" evidence="1">
    <location>
        <begin position="1"/>
        <end position="25"/>
    </location>
</feature>
<gene>
    <name evidence="2" type="ORF">I3842_02G027500</name>
</gene>
<name>A0A922FQZ0_CARIL</name>
<feature type="chain" id="PRO_5037088055" description="Secreted protein" evidence="1">
    <location>
        <begin position="26"/>
        <end position="77"/>
    </location>
</feature>
<reference evidence="2" key="1">
    <citation type="submission" date="2021-01" db="EMBL/GenBank/DDBJ databases">
        <authorList>
            <person name="Lovell J.T."/>
            <person name="Bentley N."/>
            <person name="Bhattarai G."/>
            <person name="Jenkins J.W."/>
            <person name="Sreedasyam A."/>
            <person name="Alarcon Y."/>
            <person name="Bock C."/>
            <person name="Boston L."/>
            <person name="Carlson J."/>
            <person name="Cervantes K."/>
            <person name="Clermont K."/>
            <person name="Krom N."/>
            <person name="Kubenka K."/>
            <person name="Mamidi S."/>
            <person name="Mattison C."/>
            <person name="Monteros M."/>
            <person name="Pisani C."/>
            <person name="Plott C."/>
            <person name="Rajasekar S."/>
            <person name="Rhein H.S."/>
            <person name="Rohla C."/>
            <person name="Song M."/>
            <person name="Hilaire R.S."/>
            <person name="Shu S."/>
            <person name="Wells L."/>
            <person name="Wang X."/>
            <person name="Webber J."/>
            <person name="Heerema R.J."/>
            <person name="Klein P."/>
            <person name="Conner P."/>
            <person name="Grauke L."/>
            <person name="Grimwood J."/>
            <person name="Schmutz J."/>
            <person name="Randall J.J."/>
        </authorList>
    </citation>
    <scope>NUCLEOTIDE SEQUENCE</scope>
    <source>
        <tissue evidence="2">Leaf</tissue>
    </source>
</reference>
<dbReference type="AlphaFoldDB" id="A0A922FQZ0"/>
<keyword evidence="1" id="KW-0732">Signal</keyword>
<dbReference type="Proteomes" id="UP000811246">
    <property type="component" value="Chromosome 2"/>
</dbReference>
<evidence type="ECO:0000313" key="3">
    <source>
        <dbReference type="Proteomes" id="UP000811246"/>
    </source>
</evidence>
<dbReference type="EMBL" id="CM031826">
    <property type="protein sequence ID" value="KAG6725322.1"/>
    <property type="molecule type" value="Genomic_DNA"/>
</dbReference>
<comment type="caution">
    <text evidence="2">The sequence shown here is derived from an EMBL/GenBank/DDBJ whole genome shotgun (WGS) entry which is preliminary data.</text>
</comment>
<evidence type="ECO:0000256" key="1">
    <source>
        <dbReference type="SAM" id="SignalP"/>
    </source>
</evidence>
<evidence type="ECO:0008006" key="4">
    <source>
        <dbReference type="Google" id="ProtNLM"/>
    </source>
</evidence>
<sequence>MLWIGLRINLFKKFLVFILWTSAWMMNSSHLIYEDEKDCLLFLHSGREANQANPGTSKVKWMRLVEWSEIELQVFMD</sequence>